<organism evidence="2 3">
    <name type="scientific">Dioscorea zingiberensis</name>
    <dbReference type="NCBI Taxonomy" id="325984"/>
    <lineage>
        <taxon>Eukaryota</taxon>
        <taxon>Viridiplantae</taxon>
        <taxon>Streptophyta</taxon>
        <taxon>Embryophyta</taxon>
        <taxon>Tracheophyta</taxon>
        <taxon>Spermatophyta</taxon>
        <taxon>Magnoliopsida</taxon>
        <taxon>Liliopsida</taxon>
        <taxon>Dioscoreales</taxon>
        <taxon>Dioscoreaceae</taxon>
        <taxon>Dioscorea</taxon>
    </lineage>
</organism>
<dbReference type="GO" id="GO:0005634">
    <property type="term" value="C:nucleus"/>
    <property type="evidence" value="ECO:0007669"/>
    <property type="project" value="TreeGrafter"/>
</dbReference>
<dbReference type="Proteomes" id="UP001085076">
    <property type="component" value="Miscellaneous, Linkage group lg04"/>
</dbReference>
<accession>A0A9D5CKJ2</accession>
<dbReference type="EMBL" id="JAGGNH010000004">
    <property type="protein sequence ID" value="KAJ0974183.1"/>
    <property type="molecule type" value="Genomic_DNA"/>
</dbReference>
<dbReference type="InterPro" id="IPR010734">
    <property type="entry name" value="Copine_C"/>
</dbReference>
<dbReference type="GO" id="GO:0004842">
    <property type="term" value="F:ubiquitin-protein transferase activity"/>
    <property type="evidence" value="ECO:0007669"/>
    <property type="project" value="TreeGrafter"/>
</dbReference>
<evidence type="ECO:0000259" key="1">
    <source>
        <dbReference type="Pfam" id="PF07002"/>
    </source>
</evidence>
<evidence type="ECO:0000313" key="2">
    <source>
        <dbReference type="EMBL" id="KAJ0974183.1"/>
    </source>
</evidence>
<keyword evidence="3" id="KW-1185">Reference proteome</keyword>
<protein>
    <recommendedName>
        <fullName evidence="1">Copine C-terminal domain-containing protein</fullName>
    </recommendedName>
</protein>
<dbReference type="PANTHER" id="PTHR45751:SF16">
    <property type="entry name" value="E3 UBIQUITIN-PROTEIN LIGASE RGLG4"/>
    <property type="match status" value="1"/>
</dbReference>
<reference evidence="2" key="2">
    <citation type="journal article" date="2022" name="Hortic Res">
        <title>The genome of Dioscorea zingiberensis sheds light on the biosynthesis, origin and evolution of the medicinally important diosgenin saponins.</title>
        <authorList>
            <person name="Li Y."/>
            <person name="Tan C."/>
            <person name="Li Z."/>
            <person name="Guo J."/>
            <person name="Li S."/>
            <person name="Chen X."/>
            <person name="Wang C."/>
            <person name="Dai X."/>
            <person name="Yang H."/>
            <person name="Song W."/>
            <person name="Hou L."/>
            <person name="Xu J."/>
            <person name="Tong Z."/>
            <person name="Xu A."/>
            <person name="Yuan X."/>
            <person name="Wang W."/>
            <person name="Yang Q."/>
            <person name="Chen L."/>
            <person name="Sun Z."/>
            <person name="Wang K."/>
            <person name="Pan B."/>
            <person name="Chen J."/>
            <person name="Bao Y."/>
            <person name="Liu F."/>
            <person name="Qi X."/>
            <person name="Gang D.R."/>
            <person name="Wen J."/>
            <person name="Li J."/>
        </authorList>
    </citation>
    <scope>NUCLEOTIDE SEQUENCE</scope>
    <source>
        <strain evidence="2">Dzin_1.0</strain>
    </source>
</reference>
<gene>
    <name evidence="2" type="ORF">J5N97_016148</name>
</gene>
<dbReference type="GO" id="GO:0016567">
    <property type="term" value="P:protein ubiquitination"/>
    <property type="evidence" value="ECO:0007669"/>
    <property type="project" value="TreeGrafter"/>
</dbReference>
<dbReference type="InterPro" id="IPR052079">
    <property type="entry name" value="E3_ligase/Copine_domain"/>
</dbReference>
<dbReference type="AlphaFoldDB" id="A0A9D5CKJ2"/>
<dbReference type="OrthoDB" id="5855668at2759"/>
<feature type="domain" description="Copine C-terminal" evidence="1">
    <location>
        <begin position="5"/>
        <end position="59"/>
    </location>
</feature>
<sequence>MRKFDDSIPARDFDNFQFVNFTSIMEKQTSPEEKEASFALAALMEVPFQYKASMELGILGHVTGKAKRVNPRPPPVPFARRQHSLTALQLQAVILHNQAMEIRTRLAPFA</sequence>
<evidence type="ECO:0000313" key="3">
    <source>
        <dbReference type="Proteomes" id="UP001085076"/>
    </source>
</evidence>
<proteinExistence type="predicted"/>
<reference evidence="2" key="1">
    <citation type="submission" date="2021-03" db="EMBL/GenBank/DDBJ databases">
        <authorList>
            <person name="Li Z."/>
            <person name="Yang C."/>
        </authorList>
    </citation>
    <scope>NUCLEOTIDE SEQUENCE</scope>
    <source>
        <strain evidence="2">Dzin_1.0</strain>
        <tissue evidence="2">Leaf</tissue>
    </source>
</reference>
<dbReference type="PANTHER" id="PTHR45751">
    <property type="entry name" value="COPINE FAMILY PROTEIN 1"/>
    <property type="match status" value="1"/>
</dbReference>
<name>A0A9D5CKJ2_9LILI</name>
<dbReference type="Pfam" id="PF07002">
    <property type="entry name" value="Copine"/>
    <property type="match status" value="1"/>
</dbReference>
<comment type="caution">
    <text evidence="2">The sequence shown here is derived from an EMBL/GenBank/DDBJ whole genome shotgun (WGS) entry which is preliminary data.</text>
</comment>